<dbReference type="PRINTS" id="PR01848">
    <property type="entry name" value="U2AUXFACTOR"/>
</dbReference>
<protein>
    <recommendedName>
        <fullName evidence="6">C3H1-type domain-containing protein</fullName>
    </recommendedName>
</protein>
<reference evidence="7" key="2">
    <citation type="submission" date="2021-01" db="EMBL/GenBank/DDBJ databases">
        <authorList>
            <person name="Schikora-Tamarit M.A."/>
        </authorList>
    </citation>
    <scope>NUCLEOTIDE SEQUENCE</scope>
    <source>
        <strain evidence="7">CBS2887</strain>
    </source>
</reference>
<evidence type="ECO:0000259" key="6">
    <source>
        <dbReference type="PROSITE" id="PS50103"/>
    </source>
</evidence>
<dbReference type="CDD" id="cd12287">
    <property type="entry name" value="RRM_U2AF35_like"/>
    <property type="match status" value="1"/>
</dbReference>
<dbReference type="GO" id="GO:0008270">
    <property type="term" value="F:zinc ion binding"/>
    <property type="evidence" value="ECO:0007669"/>
    <property type="project" value="UniProtKB-KW"/>
</dbReference>
<evidence type="ECO:0000313" key="7">
    <source>
        <dbReference type="EMBL" id="KAH3683298.1"/>
    </source>
</evidence>
<keyword evidence="8" id="KW-1185">Reference proteome</keyword>
<accession>A0A9P8TKU7</accession>
<feature type="zinc finger region" description="C3H1-type" evidence="5">
    <location>
        <begin position="4"/>
        <end position="32"/>
    </location>
</feature>
<comment type="caution">
    <text evidence="7">The sequence shown here is derived from an EMBL/GenBank/DDBJ whole genome shotgun (WGS) entry which is preliminary data.</text>
</comment>
<sequence length="205" mass="23887">MSSQQDSVRCQFYAKIGACRHGEKCSRKHIRPTSSSTILLSNLYNNPDISRTYTNKKTHTTNVVLSEAPQEKVDEYYRNFYRDVFIECSLVGPVTDFIVCENHNDHLNGSVYVRFAQSTDAIKARDLFSTRWYDSKPVYCELSPVTDFEEARCRSHEEQGCERGGMCNFWHVKTIKGSKLNEWEKETRGLRLSSKKYWLDKKLDN</sequence>
<evidence type="ECO:0000256" key="3">
    <source>
        <dbReference type="ARBA" id="ARBA00022771"/>
    </source>
</evidence>
<evidence type="ECO:0000256" key="5">
    <source>
        <dbReference type="PROSITE-ProRule" id="PRU00723"/>
    </source>
</evidence>
<proteinExistence type="predicted"/>
<dbReference type="InterPro" id="IPR035979">
    <property type="entry name" value="RBD_domain_sf"/>
</dbReference>
<dbReference type="GO" id="GO:0089701">
    <property type="term" value="C:U2AF complex"/>
    <property type="evidence" value="ECO:0007669"/>
    <property type="project" value="InterPro"/>
</dbReference>
<reference evidence="7" key="1">
    <citation type="journal article" date="2021" name="Open Biol.">
        <title>Shared evolutionary footprints suggest mitochondrial oxidative damage underlies multiple complex I losses in fungi.</title>
        <authorList>
            <person name="Schikora-Tamarit M.A."/>
            <person name="Marcet-Houben M."/>
            <person name="Nosek J."/>
            <person name="Gabaldon T."/>
        </authorList>
    </citation>
    <scope>NUCLEOTIDE SEQUENCE</scope>
    <source>
        <strain evidence="7">CBS2887</strain>
    </source>
</reference>
<evidence type="ECO:0000313" key="8">
    <source>
        <dbReference type="Proteomes" id="UP000774326"/>
    </source>
</evidence>
<dbReference type="OrthoDB" id="423462at2759"/>
<evidence type="ECO:0000256" key="2">
    <source>
        <dbReference type="ARBA" id="ARBA00022737"/>
    </source>
</evidence>
<dbReference type="SUPFAM" id="SSF54928">
    <property type="entry name" value="RNA-binding domain, RBD"/>
    <property type="match status" value="1"/>
</dbReference>
<dbReference type="InterPro" id="IPR012677">
    <property type="entry name" value="Nucleotide-bd_a/b_plait_sf"/>
</dbReference>
<keyword evidence="1 5" id="KW-0479">Metal-binding</keyword>
<dbReference type="Proteomes" id="UP000774326">
    <property type="component" value="Unassembled WGS sequence"/>
</dbReference>
<dbReference type="GO" id="GO:0003723">
    <property type="term" value="F:RNA binding"/>
    <property type="evidence" value="ECO:0007669"/>
    <property type="project" value="InterPro"/>
</dbReference>
<dbReference type="Gene3D" id="3.30.70.330">
    <property type="match status" value="1"/>
</dbReference>
<dbReference type="InterPro" id="IPR000571">
    <property type="entry name" value="Znf_CCCH"/>
</dbReference>
<name>A0A9P8TKU7_WICPI</name>
<feature type="domain" description="C3H1-type" evidence="6">
    <location>
        <begin position="147"/>
        <end position="174"/>
    </location>
</feature>
<feature type="zinc finger region" description="C3H1-type" evidence="5">
    <location>
        <begin position="147"/>
        <end position="174"/>
    </location>
</feature>
<dbReference type="PANTHER" id="PTHR12620">
    <property type="entry name" value="U2 SNRNP AUXILIARY FACTOR, SMALL SUBUNIT"/>
    <property type="match status" value="1"/>
</dbReference>
<dbReference type="PROSITE" id="PS50103">
    <property type="entry name" value="ZF_C3H1"/>
    <property type="match status" value="2"/>
</dbReference>
<dbReference type="EMBL" id="JAEUBG010003196">
    <property type="protein sequence ID" value="KAH3683298.1"/>
    <property type="molecule type" value="Genomic_DNA"/>
</dbReference>
<dbReference type="InterPro" id="IPR009145">
    <property type="entry name" value="U2AF_small"/>
</dbReference>
<dbReference type="Pfam" id="PF00642">
    <property type="entry name" value="zf-CCCH"/>
    <property type="match status" value="1"/>
</dbReference>
<dbReference type="GO" id="GO:0000398">
    <property type="term" value="P:mRNA splicing, via spliceosome"/>
    <property type="evidence" value="ECO:0007669"/>
    <property type="project" value="InterPro"/>
</dbReference>
<evidence type="ECO:0000256" key="4">
    <source>
        <dbReference type="ARBA" id="ARBA00022833"/>
    </source>
</evidence>
<organism evidence="7 8">
    <name type="scientific">Wickerhamomyces pijperi</name>
    <name type="common">Yeast</name>
    <name type="synonym">Pichia pijperi</name>
    <dbReference type="NCBI Taxonomy" id="599730"/>
    <lineage>
        <taxon>Eukaryota</taxon>
        <taxon>Fungi</taxon>
        <taxon>Dikarya</taxon>
        <taxon>Ascomycota</taxon>
        <taxon>Saccharomycotina</taxon>
        <taxon>Saccharomycetes</taxon>
        <taxon>Phaffomycetales</taxon>
        <taxon>Wickerhamomycetaceae</taxon>
        <taxon>Wickerhamomyces</taxon>
    </lineage>
</organism>
<keyword evidence="3 5" id="KW-0863">Zinc-finger</keyword>
<dbReference type="AlphaFoldDB" id="A0A9P8TKU7"/>
<keyword evidence="4 5" id="KW-0862">Zinc</keyword>
<dbReference type="SMART" id="SM00356">
    <property type="entry name" value="ZnF_C3H1"/>
    <property type="match status" value="2"/>
</dbReference>
<keyword evidence="2" id="KW-0677">Repeat</keyword>
<feature type="domain" description="C3H1-type" evidence="6">
    <location>
        <begin position="4"/>
        <end position="32"/>
    </location>
</feature>
<evidence type="ECO:0000256" key="1">
    <source>
        <dbReference type="ARBA" id="ARBA00022723"/>
    </source>
</evidence>
<gene>
    <name evidence="7" type="ORF">WICPIJ_005768</name>
</gene>